<evidence type="ECO:0000313" key="1">
    <source>
        <dbReference type="EMBL" id="RBL91965.1"/>
    </source>
</evidence>
<protein>
    <recommendedName>
        <fullName evidence="3">Toxin-antitoxin system YwqK family antitoxin</fullName>
    </recommendedName>
</protein>
<dbReference type="Proteomes" id="UP000253410">
    <property type="component" value="Unassembled WGS sequence"/>
</dbReference>
<dbReference type="OrthoDB" id="618063at2"/>
<reference evidence="1 2" key="1">
    <citation type="submission" date="2018-05" db="EMBL/GenBank/DDBJ databases">
        <title>Chitinophaga sp. K3CV102501T nov., isolated from isolated from a monsoon evergreen broad-leaved forest soil.</title>
        <authorList>
            <person name="Lv Y."/>
        </authorList>
    </citation>
    <scope>NUCLEOTIDE SEQUENCE [LARGE SCALE GENOMIC DNA]</scope>
    <source>
        <strain evidence="1 2">GDMCC 1.1325</strain>
    </source>
</reference>
<evidence type="ECO:0000313" key="2">
    <source>
        <dbReference type="Proteomes" id="UP000253410"/>
    </source>
</evidence>
<evidence type="ECO:0008006" key="3">
    <source>
        <dbReference type="Google" id="ProtNLM"/>
    </source>
</evidence>
<dbReference type="EMBL" id="QFFJ01000001">
    <property type="protein sequence ID" value="RBL91965.1"/>
    <property type="molecule type" value="Genomic_DNA"/>
</dbReference>
<organism evidence="1 2">
    <name type="scientific">Chitinophaga flava</name>
    <dbReference type="NCBI Taxonomy" id="2259036"/>
    <lineage>
        <taxon>Bacteria</taxon>
        <taxon>Pseudomonadati</taxon>
        <taxon>Bacteroidota</taxon>
        <taxon>Chitinophagia</taxon>
        <taxon>Chitinophagales</taxon>
        <taxon>Chitinophagaceae</taxon>
        <taxon>Chitinophaga</taxon>
    </lineage>
</organism>
<sequence length="392" mass="45441">MQKDKNIPVVAIWNEKNNQWESGEKNAAEKTIGIWNCWHVKGHLCATIDYGDGNPPFMVKRFHPDGTLAQEGNWYGGQIWLGTFRWIKSEYPTSEYFPAGSGDNNSIVWVTEFDYIEGGIYNAQRYFDKQNRPVSMTGDRAPRRPAAVPARAHYVSQTSSNNGKPGWVMGEVDAQTGKYIGNYVEWNLHGHLTVERIYSRETYDLQEEHIYENNARWCSKLYLPNGKSTQSFYHKNIDPPVVSGTTLYSNLSQDCTKTYFNKEGRELYAVRWEEVNELHVRRYYNGVLVFESIQRADIHKAPVSVTYFYANGATLIDYASNGDGTGWWHMYDESGQELGKLQELEEKERNENNSWGKLFLPFWRSYKWNTAKTDWEAIIENFNAIQQDCNTE</sequence>
<keyword evidence="2" id="KW-1185">Reference proteome</keyword>
<dbReference type="RefSeq" id="WP_113614570.1">
    <property type="nucleotide sequence ID" value="NZ_QFFJ01000001.1"/>
</dbReference>
<accession>A0A365Y272</accession>
<comment type="caution">
    <text evidence="1">The sequence shown here is derived from an EMBL/GenBank/DDBJ whole genome shotgun (WGS) entry which is preliminary data.</text>
</comment>
<name>A0A365Y272_9BACT</name>
<proteinExistence type="predicted"/>
<dbReference type="AlphaFoldDB" id="A0A365Y272"/>
<gene>
    <name evidence="1" type="ORF">DF182_05035</name>
</gene>